<dbReference type="Proteomes" id="UP001277972">
    <property type="component" value="Unassembled WGS sequence"/>
</dbReference>
<dbReference type="EMBL" id="JAWZSR010000018">
    <property type="protein sequence ID" value="MDX8047651.1"/>
    <property type="molecule type" value="Genomic_DNA"/>
</dbReference>
<evidence type="ECO:0000313" key="2">
    <source>
        <dbReference type="Proteomes" id="UP001277972"/>
    </source>
</evidence>
<protein>
    <submittedName>
        <fullName evidence="1">DUF2512 family protein</fullName>
    </submittedName>
</protein>
<accession>A0ACC6M9X9</accession>
<comment type="caution">
    <text evidence="1">The sequence shown here is derived from an EMBL/GenBank/DDBJ whole genome shotgun (WGS) entry which is preliminary data.</text>
</comment>
<keyword evidence="2" id="KW-1185">Reference proteome</keyword>
<proteinExistence type="predicted"/>
<gene>
    <name evidence="1" type="ORF">SH601_16950</name>
</gene>
<evidence type="ECO:0000313" key="1">
    <source>
        <dbReference type="EMBL" id="MDX8047651.1"/>
    </source>
</evidence>
<sequence>MISFIVKLITIPIVVFLAMFITDHVEYGAMWQPLVIIVLLIASGLALEYALLNSRTLSMSVILDVITAFVIVYLISNMFRGAYVSFGGALTITIILGICEYLLHRFLIKSGNVDKATAS</sequence>
<name>A0ACC6M9X9_9BACI</name>
<organism evidence="1 2">
    <name type="scientific">Gracilibacillus pellucidus</name>
    <dbReference type="NCBI Taxonomy" id="3095368"/>
    <lineage>
        <taxon>Bacteria</taxon>
        <taxon>Bacillati</taxon>
        <taxon>Bacillota</taxon>
        <taxon>Bacilli</taxon>
        <taxon>Bacillales</taxon>
        <taxon>Bacillaceae</taxon>
        <taxon>Gracilibacillus</taxon>
    </lineage>
</organism>
<reference evidence="1" key="1">
    <citation type="submission" date="2023-11" db="EMBL/GenBank/DDBJ databases">
        <title>Gracilibacillus pellucida a moderately halophilic bacterium isolated from saline soil in Xinjiang province.</title>
        <authorList>
            <person name="Zhang Z."/>
            <person name="Tan F."/>
            <person name="Wang Y."/>
            <person name="Xia M."/>
        </authorList>
    </citation>
    <scope>NUCLEOTIDE SEQUENCE</scope>
    <source>
        <strain evidence="1">S3-1-1</strain>
    </source>
</reference>